<dbReference type="InterPro" id="IPR004838">
    <property type="entry name" value="NHTrfase_class1_PyrdxlP-BS"/>
</dbReference>
<dbReference type="InterPro" id="IPR015421">
    <property type="entry name" value="PyrdxlP-dep_Trfase_major"/>
</dbReference>
<dbReference type="PANTHER" id="PTHR46383">
    <property type="entry name" value="ASPARTATE AMINOTRANSFERASE"/>
    <property type="match status" value="1"/>
</dbReference>
<keyword evidence="5" id="KW-0663">Pyridoxal phosphate</keyword>
<evidence type="ECO:0000259" key="7">
    <source>
        <dbReference type="Pfam" id="PF00155"/>
    </source>
</evidence>
<dbReference type="InterPro" id="IPR050596">
    <property type="entry name" value="AspAT/PAT-like"/>
</dbReference>
<name>A0ABR7NMF6_9FIRM</name>
<keyword evidence="9" id="KW-1185">Reference proteome</keyword>
<keyword evidence="4 6" id="KW-0808">Transferase</keyword>
<reference evidence="8 9" key="1">
    <citation type="submission" date="2020-08" db="EMBL/GenBank/DDBJ databases">
        <title>Genome public.</title>
        <authorList>
            <person name="Liu C."/>
            <person name="Sun Q."/>
        </authorList>
    </citation>
    <scope>NUCLEOTIDE SEQUENCE [LARGE SCALE GENOMIC DNA]</scope>
    <source>
        <strain evidence="8 9">BX1</strain>
    </source>
</reference>
<evidence type="ECO:0000256" key="2">
    <source>
        <dbReference type="ARBA" id="ARBA00007441"/>
    </source>
</evidence>
<dbReference type="EC" id="2.6.1.-" evidence="6"/>
<dbReference type="Pfam" id="PF00155">
    <property type="entry name" value="Aminotran_1_2"/>
    <property type="match status" value="1"/>
</dbReference>
<dbReference type="PROSITE" id="PS00105">
    <property type="entry name" value="AA_TRANSFER_CLASS_1"/>
    <property type="match status" value="1"/>
</dbReference>
<evidence type="ECO:0000313" key="9">
    <source>
        <dbReference type="Proteomes" id="UP000658131"/>
    </source>
</evidence>
<dbReference type="PANTHER" id="PTHR46383:SF1">
    <property type="entry name" value="ASPARTATE AMINOTRANSFERASE"/>
    <property type="match status" value="1"/>
</dbReference>
<dbReference type="InterPro" id="IPR015424">
    <property type="entry name" value="PyrdxlP-dep_Trfase"/>
</dbReference>
<dbReference type="RefSeq" id="WP_262400981.1">
    <property type="nucleotide sequence ID" value="NZ_JACRTB010000038.1"/>
</dbReference>
<evidence type="ECO:0000313" key="8">
    <source>
        <dbReference type="EMBL" id="MBC8577592.1"/>
    </source>
</evidence>
<evidence type="ECO:0000256" key="6">
    <source>
        <dbReference type="RuleBase" id="RU000481"/>
    </source>
</evidence>
<comment type="caution">
    <text evidence="8">The sequence shown here is derived from an EMBL/GenBank/DDBJ whole genome shotgun (WGS) entry which is preliminary data.</text>
</comment>
<protein>
    <recommendedName>
        <fullName evidence="6">Aminotransferase</fullName>
        <ecNumber evidence="6">2.6.1.-</ecNumber>
    </recommendedName>
</protein>
<feature type="domain" description="Aminotransferase class I/classII large" evidence="7">
    <location>
        <begin position="30"/>
        <end position="384"/>
    </location>
</feature>
<evidence type="ECO:0000256" key="1">
    <source>
        <dbReference type="ARBA" id="ARBA00001933"/>
    </source>
</evidence>
<comment type="cofactor">
    <cofactor evidence="1 6">
        <name>pyridoxal 5'-phosphate</name>
        <dbReference type="ChEBI" id="CHEBI:597326"/>
    </cofactor>
</comment>
<dbReference type="Gene3D" id="3.40.640.10">
    <property type="entry name" value="Type I PLP-dependent aspartate aminotransferase-like (Major domain)"/>
    <property type="match status" value="1"/>
</dbReference>
<dbReference type="EMBL" id="JACRTB010000038">
    <property type="protein sequence ID" value="MBC8577592.1"/>
    <property type="molecule type" value="Genomic_DNA"/>
</dbReference>
<dbReference type="SUPFAM" id="SSF53383">
    <property type="entry name" value="PLP-dependent transferases"/>
    <property type="match status" value="1"/>
</dbReference>
<gene>
    <name evidence="8" type="ORF">H8717_14420</name>
</gene>
<dbReference type="InterPro" id="IPR015422">
    <property type="entry name" value="PyrdxlP-dep_Trfase_small"/>
</dbReference>
<dbReference type="Gene3D" id="3.90.1150.10">
    <property type="entry name" value="Aspartate Aminotransferase, domain 1"/>
    <property type="match status" value="1"/>
</dbReference>
<proteinExistence type="inferred from homology"/>
<dbReference type="GO" id="GO:0008483">
    <property type="term" value="F:transaminase activity"/>
    <property type="evidence" value="ECO:0007669"/>
    <property type="project" value="UniProtKB-KW"/>
</dbReference>
<dbReference type="PRINTS" id="PR00753">
    <property type="entry name" value="ACCSYNTHASE"/>
</dbReference>
<dbReference type="InterPro" id="IPR004839">
    <property type="entry name" value="Aminotransferase_I/II_large"/>
</dbReference>
<evidence type="ECO:0000256" key="4">
    <source>
        <dbReference type="ARBA" id="ARBA00022679"/>
    </source>
</evidence>
<accession>A0ABR7NMF6</accession>
<evidence type="ECO:0000256" key="5">
    <source>
        <dbReference type="ARBA" id="ARBA00022898"/>
    </source>
</evidence>
<dbReference type="Proteomes" id="UP000658131">
    <property type="component" value="Unassembled WGS sequence"/>
</dbReference>
<keyword evidence="3 6" id="KW-0032">Aminotransferase</keyword>
<comment type="similarity">
    <text evidence="2 6">Belongs to the class-I pyridoxal-phosphate-dependent aminotransferase family.</text>
</comment>
<sequence>MLAERVKTLKPAATIELSTKIREMKKSGVDIISLNIGEPDFAPPAAANDGVRAALDQNISKYGPVPGFPELREAICEKLRNDNGLTYRPDEICVSAGAKQAIFNALFALCGAGDEVLLPTPCWVSYDQMVNLCGATPVPVRLRLENGFALDVDAVERCITPRTRAIVINTPNNPTGAVYSEESLRALGRLAVKYDFWIISDEIYEKILFNGNTHFSVASVSEDVWSHCVTTNGFSKAYALPGWRVGYSAAPRTLAKAISSIQGHVTSATASLSQMGALYAMRGAAESVKLMAEEYAARMVLTGDLLDKIPDILFNRPQGTFYYFLDVSAYLGRRFDGQIIETSDALSRFILEQAHVAVVPGEAFSLPMHLRLSFSNSRENIIEGLSRMAQAFAALK</sequence>
<evidence type="ECO:0000256" key="3">
    <source>
        <dbReference type="ARBA" id="ARBA00022576"/>
    </source>
</evidence>
<organism evidence="8 9">
    <name type="scientific">Yanshouia hominis</name>
    <dbReference type="NCBI Taxonomy" id="2763673"/>
    <lineage>
        <taxon>Bacteria</taxon>
        <taxon>Bacillati</taxon>
        <taxon>Bacillota</taxon>
        <taxon>Clostridia</taxon>
        <taxon>Eubacteriales</taxon>
        <taxon>Oscillospiraceae</taxon>
        <taxon>Yanshouia</taxon>
    </lineage>
</organism>
<dbReference type="CDD" id="cd00609">
    <property type="entry name" value="AAT_like"/>
    <property type="match status" value="1"/>
</dbReference>